<dbReference type="Proteomes" id="UP000235682">
    <property type="component" value="Unassembled WGS sequence"/>
</dbReference>
<feature type="domain" description="HTH gntR-type" evidence="4">
    <location>
        <begin position="6"/>
        <end position="74"/>
    </location>
</feature>
<dbReference type="Pfam" id="PF00392">
    <property type="entry name" value="GntR"/>
    <property type="match status" value="1"/>
</dbReference>
<dbReference type="Pfam" id="PF07729">
    <property type="entry name" value="FCD"/>
    <property type="match status" value="1"/>
</dbReference>
<comment type="caution">
    <text evidence="5">The sequence shown here is derived from an EMBL/GenBank/DDBJ whole genome shotgun (WGS) entry which is preliminary data.</text>
</comment>
<dbReference type="Gene3D" id="1.10.10.10">
    <property type="entry name" value="Winged helix-like DNA-binding domain superfamily/Winged helix DNA-binding domain"/>
    <property type="match status" value="1"/>
</dbReference>
<evidence type="ECO:0000313" key="6">
    <source>
        <dbReference type="Proteomes" id="UP000235682"/>
    </source>
</evidence>
<dbReference type="InterPro" id="IPR036388">
    <property type="entry name" value="WH-like_DNA-bd_sf"/>
</dbReference>
<dbReference type="SUPFAM" id="SSF46785">
    <property type="entry name" value="Winged helix' DNA-binding domain"/>
    <property type="match status" value="1"/>
</dbReference>
<evidence type="ECO:0000256" key="1">
    <source>
        <dbReference type="ARBA" id="ARBA00023015"/>
    </source>
</evidence>
<keyword evidence="2" id="KW-0238">DNA-binding</keyword>
<evidence type="ECO:0000259" key="4">
    <source>
        <dbReference type="PROSITE" id="PS50949"/>
    </source>
</evidence>
<dbReference type="PANTHER" id="PTHR43537:SF5">
    <property type="entry name" value="UXU OPERON TRANSCRIPTIONAL REGULATOR"/>
    <property type="match status" value="1"/>
</dbReference>
<sequence>MMNPKKLLTEKTADYIIEYIQKNALKVGDKLPNEYDLAKTLNVSRSTLREAVKELRIQNILEVKHGSGTYILNDTKSPATVIFAQEENSLDLVKDFFEIRYLVEPTITAKAALRATKADIKKLSNWTDKMKKSYDLGTMDHIEYDTRFHLLIADLAGNMGYVSLVPVIFDSIYLYNRDFSDQAIKNTSIDYHREIIKAFEKKDAMRAHDNAMLHIIHTRNSLPKK</sequence>
<dbReference type="PROSITE" id="PS50949">
    <property type="entry name" value="HTH_GNTR"/>
    <property type="match status" value="1"/>
</dbReference>
<dbReference type="RefSeq" id="WP_102233372.1">
    <property type="nucleotide sequence ID" value="NZ_PNHE01000036.1"/>
</dbReference>
<organism evidence="5 6">
    <name type="scientific">Dolosicoccus paucivorans</name>
    <dbReference type="NCBI Taxonomy" id="84521"/>
    <lineage>
        <taxon>Bacteria</taxon>
        <taxon>Bacillati</taxon>
        <taxon>Bacillota</taxon>
        <taxon>Bacilli</taxon>
        <taxon>Lactobacillales</taxon>
        <taxon>Aerococcaceae</taxon>
        <taxon>Dolosicoccus</taxon>
    </lineage>
</organism>
<dbReference type="InterPro" id="IPR036390">
    <property type="entry name" value="WH_DNA-bd_sf"/>
</dbReference>
<proteinExistence type="predicted"/>
<dbReference type="InterPro" id="IPR011711">
    <property type="entry name" value="GntR_C"/>
</dbReference>
<dbReference type="EMBL" id="PNHE01000036">
    <property type="protein sequence ID" value="PMC57902.1"/>
    <property type="molecule type" value="Genomic_DNA"/>
</dbReference>
<dbReference type="InterPro" id="IPR000524">
    <property type="entry name" value="Tscrpt_reg_HTH_GntR"/>
</dbReference>
<keyword evidence="3" id="KW-0804">Transcription</keyword>
<dbReference type="PANTHER" id="PTHR43537">
    <property type="entry name" value="TRANSCRIPTIONAL REGULATOR, GNTR FAMILY"/>
    <property type="match status" value="1"/>
</dbReference>
<dbReference type="AlphaFoldDB" id="A0A2N6SLG1"/>
<keyword evidence="1" id="KW-0805">Transcription regulation</keyword>
<dbReference type="PRINTS" id="PR00035">
    <property type="entry name" value="HTHGNTR"/>
</dbReference>
<dbReference type="GO" id="GO:0003677">
    <property type="term" value="F:DNA binding"/>
    <property type="evidence" value="ECO:0007669"/>
    <property type="project" value="UniProtKB-KW"/>
</dbReference>
<dbReference type="GO" id="GO:0003700">
    <property type="term" value="F:DNA-binding transcription factor activity"/>
    <property type="evidence" value="ECO:0007669"/>
    <property type="project" value="InterPro"/>
</dbReference>
<dbReference type="CDD" id="cd07377">
    <property type="entry name" value="WHTH_GntR"/>
    <property type="match status" value="1"/>
</dbReference>
<dbReference type="SMART" id="SM00895">
    <property type="entry name" value="FCD"/>
    <property type="match status" value="1"/>
</dbReference>
<evidence type="ECO:0000256" key="3">
    <source>
        <dbReference type="ARBA" id="ARBA00023163"/>
    </source>
</evidence>
<dbReference type="SMART" id="SM00345">
    <property type="entry name" value="HTH_GNTR"/>
    <property type="match status" value="1"/>
</dbReference>
<evidence type="ECO:0000313" key="5">
    <source>
        <dbReference type="EMBL" id="PMC57902.1"/>
    </source>
</evidence>
<protein>
    <submittedName>
        <fullName evidence="5">FadR family transcriptional regulator</fullName>
    </submittedName>
</protein>
<name>A0A2N6SLG1_9LACT</name>
<dbReference type="Gene3D" id="1.20.120.530">
    <property type="entry name" value="GntR ligand-binding domain-like"/>
    <property type="match status" value="1"/>
</dbReference>
<keyword evidence="6" id="KW-1185">Reference proteome</keyword>
<gene>
    <name evidence="5" type="ORF">CJ205_07170</name>
</gene>
<dbReference type="SUPFAM" id="SSF48008">
    <property type="entry name" value="GntR ligand-binding domain-like"/>
    <property type="match status" value="1"/>
</dbReference>
<dbReference type="InterPro" id="IPR008920">
    <property type="entry name" value="TF_FadR/GntR_C"/>
</dbReference>
<reference evidence="5 6" key="1">
    <citation type="submission" date="2017-09" db="EMBL/GenBank/DDBJ databases">
        <title>Bacterial strain isolated from the female urinary microbiota.</title>
        <authorList>
            <person name="Thomas-White K."/>
            <person name="Kumar N."/>
            <person name="Forster S."/>
            <person name="Putonti C."/>
            <person name="Lawley T."/>
            <person name="Wolfe A.J."/>
        </authorList>
    </citation>
    <scope>NUCLEOTIDE SEQUENCE [LARGE SCALE GENOMIC DNA]</scope>
    <source>
        <strain evidence="5 6">UMB0852</strain>
    </source>
</reference>
<accession>A0A2N6SLG1</accession>
<evidence type="ECO:0000256" key="2">
    <source>
        <dbReference type="ARBA" id="ARBA00023125"/>
    </source>
</evidence>